<evidence type="ECO:0000256" key="3">
    <source>
        <dbReference type="ARBA" id="ARBA00022723"/>
    </source>
</evidence>
<evidence type="ECO:0000313" key="17">
    <source>
        <dbReference type="WormBase" id="SRAE_1000071600"/>
    </source>
</evidence>
<dbReference type="Gene3D" id="3.30.50.10">
    <property type="entry name" value="Erythroid Transcription Factor GATA-1, subunit A"/>
    <property type="match status" value="1"/>
</dbReference>
<dbReference type="GO" id="GO:0008270">
    <property type="term" value="F:zinc ion binding"/>
    <property type="evidence" value="ECO:0007669"/>
    <property type="project" value="UniProtKB-KW"/>
</dbReference>
<dbReference type="SUPFAM" id="SSF48508">
    <property type="entry name" value="Nuclear receptor ligand-binding domain"/>
    <property type="match status" value="1"/>
</dbReference>
<dbReference type="WormBase" id="SRAE_1000071600">
    <property type="protein sequence ID" value="SRP00481"/>
    <property type="gene ID" value="WBGene00257313"/>
</dbReference>
<dbReference type="InterPro" id="IPR000536">
    <property type="entry name" value="Nucl_hrmn_rcpt_lig-bd"/>
</dbReference>
<dbReference type="SMART" id="SM00399">
    <property type="entry name" value="ZnF_C4"/>
    <property type="match status" value="1"/>
</dbReference>
<evidence type="ECO:0000256" key="1">
    <source>
        <dbReference type="ARBA" id="ARBA00004123"/>
    </source>
</evidence>
<dbReference type="PROSITE" id="PS00031">
    <property type="entry name" value="NUCLEAR_REC_DBD_1"/>
    <property type="match status" value="1"/>
</dbReference>
<dbReference type="PRINTS" id="PR00047">
    <property type="entry name" value="STROIDFINGER"/>
</dbReference>
<reference evidence="14 15" key="1">
    <citation type="submission" date="2014-09" db="EMBL/GenBank/DDBJ databases">
        <authorList>
            <person name="Martin A.A."/>
        </authorList>
    </citation>
    <scope>NUCLEOTIDE SEQUENCE</scope>
    <source>
        <strain evidence="15">ED321</strain>
        <strain evidence="14">ED321 Heterogonic</strain>
    </source>
</reference>
<dbReference type="InterPro" id="IPR049636">
    <property type="entry name" value="HNF4-like_DBD"/>
</dbReference>
<dbReference type="InterPro" id="IPR035500">
    <property type="entry name" value="NHR-like_dom_sf"/>
</dbReference>
<sequence>MNSNKNSQLSEYCLVCNVPTNSIHFGVNACKPCSSFFRRTVVAGKVYKCRKATKNCNVTKDKNRMCRYCRYEKCKKIGMALKNSPQINENSFYDNNYNESYQTNFNTNNITRQTSVIKSTFEIQNCKIICNFNETINMIKTIFECPIIKSISSDSVPLTNLQLVTKAINNLKNSMILVKKEDMKFINIINFASCIDYFKTFIINYSKFLMEIPNFNKYNYEIKMNYLRHSNGIIFVFIKLFISLELFGYNNNATFIITDHNSFTNDEKTLKEDPAFPKDFAQNLTKLFDPIEKYQIKNIYNPMKQMMLDKYEVSYIILQIIWSNANVPNLPNECYIENERMLKIVNNELHNYYICYKNLDNYAFRIVEMMKLYTSLKDFETLQNSTCTIGRTFNIFDFNIFDTELSKLDI</sequence>
<evidence type="ECO:0000256" key="9">
    <source>
        <dbReference type="ARBA" id="ARBA00023170"/>
    </source>
</evidence>
<proteinExistence type="inferred from homology"/>
<feature type="domain" description="NR LBD" evidence="13">
    <location>
        <begin position="159"/>
        <end position="409"/>
    </location>
</feature>
<dbReference type="GeneID" id="36374808"/>
<dbReference type="RefSeq" id="XP_024501645.1">
    <property type="nucleotide sequence ID" value="XM_024647581.1"/>
</dbReference>
<organism evidence="14">
    <name type="scientific">Strongyloides ratti</name>
    <name type="common">Parasitic roundworm</name>
    <dbReference type="NCBI Taxonomy" id="34506"/>
    <lineage>
        <taxon>Eukaryota</taxon>
        <taxon>Metazoa</taxon>
        <taxon>Ecdysozoa</taxon>
        <taxon>Nematoda</taxon>
        <taxon>Chromadorea</taxon>
        <taxon>Rhabditida</taxon>
        <taxon>Tylenchina</taxon>
        <taxon>Panagrolaimomorpha</taxon>
        <taxon>Strongyloidoidea</taxon>
        <taxon>Strongyloididae</taxon>
        <taxon>Strongyloides</taxon>
    </lineage>
</organism>
<dbReference type="PROSITE" id="PS51030">
    <property type="entry name" value="NUCLEAR_REC_DBD_2"/>
    <property type="match status" value="1"/>
</dbReference>
<evidence type="ECO:0000256" key="4">
    <source>
        <dbReference type="ARBA" id="ARBA00022771"/>
    </source>
</evidence>
<evidence type="ECO:0000256" key="6">
    <source>
        <dbReference type="ARBA" id="ARBA00023015"/>
    </source>
</evidence>
<accession>A0A090MUU5</accession>
<keyword evidence="3 11" id="KW-0479">Metal-binding</keyword>
<evidence type="ECO:0000313" key="14">
    <source>
        <dbReference type="EMBL" id="CEF62443.1"/>
    </source>
</evidence>
<dbReference type="GO" id="GO:0000978">
    <property type="term" value="F:RNA polymerase II cis-regulatory region sequence-specific DNA binding"/>
    <property type="evidence" value="ECO:0007669"/>
    <property type="project" value="InterPro"/>
</dbReference>
<dbReference type="CTD" id="36374808"/>
<dbReference type="EMBL" id="LN609528">
    <property type="protein sequence ID" value="CEF62443.1"/>
    <property type="molecule type" value="Genomic_DNA"/>
</dbReference>
<evidence type="ECO:0000256" key="7">
    <source>
        <dbReference type="ARBA" id="ARBA00023125"/>
    </source>
</evidence>
<evidence type="ECO:0000313" key="16">
    <source>
        <dbReference type="WBParaSite" id="SRAE_1000071600.1"/>
    </source>
</evidence>
<dbReference type="InterPro" id="IPR013088">
    <property type="entry name" value="Znf_NHR/GATA"/>
</dbReference>
<evidence type="ECO:0000256" key="8">
    <source>
        <dbReference type="ARBA" id="ARBA00023163"/>
    </source>
</evidence>
<dbReference type="InterPro" id="IPR001628">
    <property type="entry name" value="Znf_hrmn_rcpt"/>
</dbReference>
<evidence type="ECO:0000259" key="12">
    <source>
        <dbReference type="PROSITE" id="PS51030"/>
    </source>
</evidence>
<dbReference type="InterPro" id="IPR051152">
    <property type="entry name" value="C.elegans_Orphan_NR"/>
</dbReference>
<keyword evidence="5 11" id="KW-0862">Zinc</keyword>
<keyword evidence="4 11" id="KW-0863">Zinc-finger</keyword>
<dbReference type="PANTHER" id="PTHR45680">
    <property type="entry name" value="NUCLEAR HORMONE RECEPTOR FAMILY"/>
    <property type="match status" value="1"/>
</dbReference>
<dbReference type="Proteomes" id="UP000035682">
    <property type="component" value="Unplaced"/>
</dbReference>
<feature type="domain" description="Nuclear receptor" evidence="12">
    <location>
        <begin position="10"/>
        <end position="86"/>
    </location>
</feature>
<dbReference type="WBParaSite" id="SRAE_1000071600.1">
    <property type="protein sequence ID" value="SRAE_1000071600.1"/>
    <property type="gene ID" value="WBGene00257313"/>
</dbReference>
<comment type="subcellular location">
    <subcellularLocation>
        <location evidence="1 11">Nucleus</location>
    </subcellularLocation>
</comment>
<dbReference type="Gene3D" id="1.10.565.10">
    <property type="entry name" value="Retinoid X Receptor"/>
    <property type="match status" value="1"/>
</dbReference>
<evidence type="ECO:0000313" key="15">
    <source>
        <dbReference type="Proteomes" id="UP000035682"/>
    </source>
</evidence>
<evidence type="ECO:0000256" key="10">
    <source>
        <dbReference type="ARBA" id="ARBA00023242"/>
    </source>
</evidence>
<dbReference type="OrthoDB" id="10018779at2759"/>
<evidence type="ECO:0000256" key="5">
    <source>
        <dbReference type="ARBA" id="ARBA00022833"/>
    </source>
</evidence>
<dbReference type="STRING" id="34506.A0A090MUU5"/>
<reference evidence="16" key="2">
    <citation type="submission" date="2020-12" db="UniProtKB">
        <authorList>
            <consortium name="WormBaseParasite"/>
        </authorList>
    </citation>
    <scope>IDENTIFICATION</scope>
</reference>
<dbReference type="Pfam" id="PF00105">
    <property type="entry name" value="zf-C4"/>
    <property type="match status" value="1"/>
</dbReference>
<dbReference type="AlphaFoldDB" id="A0A090MUU5"/>
<evidence type="ECO:0000259" key="13">
    <source>
        <dbReference type="PROSITE" id="PS51843"/>
    </source>
</evidence>
<dbReference type="OMA" id="YIENERM"/>
<name>A0A090MUU5_STRRB</name>
<keyword evidence="8 11" id="KW-0804">Transcription</keyword>
<keyword evidence="10 11" id="KW-0539">Nucleus</keyword>
<evidence type="ECO:0000256" key="2">
    <source>
        <dbReference type="ARBA" id="ARBA00005993"/>
    </source>
</evidence>
<dbReference type="GO" id="GO:0005634">
    <property type="term" value="C:nucleus"/>
    <property type="evidence" value="ECO:0007669"/>
    <property type="project" value="UniProtKB-SubCell"/>
</dbReference>
<dbReference type="PROSITE" id="PS51843">
    <property type="entry name" value="NR_LBD"/>
    <property type="match status" value="1"/>
</dbReference>
<keyword evidence="9 11" id="KW-0675">Receptor</keyword>
<comment type="similarity">
    <text evidence="2 11">Belongs to the nuclear hormone receptor family.</text>
</comment>
<keyword evidence="15" id="KW-1185">Reference proteome</keyword>
<gene>
    <name evidence="14 16 17" type="ORF">SRAE_1000071600</name>
</gene>
<keyword evidence="7 11" id="KW-0238">DNA-binding</keyword>
<dbReference type="CDD" id="cd06960">
    <property type="entry name" value="NR_DBD_HNF4A"/>
    <property type="match status" value="1"/>
</dbReference>
<dbReference type="SUPFAM" id="SSF57716">
    <property type="entry name" value="Glucocorticoid receptor-like (DNA-binding domain)"/>
    <property type="match status" value="1"/>
</dbReference>
<dbReference type="PANTHER" id="PTHR45680:SF29">
    <property type="entry name" value="NUCLEAR HORMONE RECEPTOR FAMILY"/>
    <property type="match status" value="1"/>
</dbReference>
<keyword evidence="6 11" id="KW-0805">Transcription regulation</keyword>
<dbReference type="SMART" id="SM00430">
    <property type="entry name" value="HOLI"/>
    <property type="match status" value="1"/>
</dbReference>
<evidence type="ECO:0000256" key="11">
    <source>
        <dbReference type="RuleBase" id="RU004334"/>
    </source>
</evidence>
<dbReference type="Pfam" id="PF00104">
    <property type="entry name" value="Hormone_recep"/>
    <property type="match status" value="1"/>
</dbReference>
<protein>
    <submittedName>
        <fullName evidence="14 16">Uncharacterized protein</fullName>
    </submittedName>
</protein>
<dbReference type="GO" id="GO:0003700">
    <property type="term" value="F:DNA-binding transcription factor activity"/>
    <property type="evidence" value="ECO:0007669"/>
    <property type="project" value="InterPro"/>
</dbReference>